<keyword evidence="9 12" id="KW-0175">Coiled coil</keyword>
<comment type="caution">
    <text evidence="15">The sequence shown here is derived from an EMBL/GenBank/DDBJ whole genome shotgun (WGS) entry which is preliminary data.</text>
</comment>
<evidence type="ECO:0000313" key="16">
    <source>
        <dbReference type="Proteomes" id="UP001369086"/>
    </source>
</evidence>
<dbReference type="EMBL" id="JAHFZB010000007">
    <property type="protein sequence ID" value="KAK6488076.1"/>
    <property type="molecule type" value="Genomic_DNA"/>
</dbReference>
<keyword evidence="3 11" id="KW-0813">Transport</keyword>
<keyword evidence="4 11" id="KW-0812">Transmembrane</keyword>
<accession>A0ABR0ZTD4</accession>
<evidence type="ECO:0000259" key="14">
    <source>
        <dbReference type="Pfam" id="PF18035"/>
    </source>
</evidence>
<evidence type="ECO:0000256" key="10">
    <source>
        <dbReference type="ARBA" id="ARBA00023136"/>
    </source>
</evidence>
<evidence type="ECO:0000256" key="9">
    <source>
        <dbReference type="ARBA" id="ARBA00023054"/>
    </source>
</evidence>
<dbReference type="Proteomes" id="UP001369086">
    <property type="component" value="Unassembled WGS sequence"/>
</dbReference>
<dbReference type="InterPro" id="IPR040463">
    <property type="entry name" value="BAP29/BAP31_N"/>
</dbReference>
<evidence type="ECO:0000256" key="4">
    <source>
        <dbReference type="ARBA" id="ARBA00022692"/>
    </source>
</evidence>
<evidence type="ECO:0000259" key="13">
    <source>
        <dbReference type="Pfam" id="PF05529"/>
    </source>
</evidence>
<feature type="transmembrane region" description="Helical" evidence="11">
    <location>
        <begin position="7"/>
        <end position="27"/>
    </location>
</feature>
<evidence type="ECO:0000313" key="15">
    <source>
        <dbReference type="EMBL" id="KAK6488076.1"/>
    </source>
</evidence>
<dbReference type="InterPro" id="IPR041672">
    <property type="entry name" value="Bap31/Bap29_C"/>
</dbReference>
<keyword evidence="7 11" id="KW-0653">Protein transport</keyword>
<proteinExistence type="inferred from homology"/>
<dbReference type="Gene3D" id="1.20.5.110">
    <property type="match status" value="1"/>
</dbReference>
<feature type="coiled-coil region" evidence="12">
    <location>
        <begin position="140"/>
        <end position="239"/>
    </location>
</feature>
<dbReference type="PANTHER" id="PTHR12701:SF5">
    <property type="entry name" value="B-CELL RECEPTOR-ASSOCIATED PROTEIN 29"/>
    <property type="match status" value="1"/>
</dbReference>
<evidence type="ECO:0000256" key="6">
    <source>
        <dbReference type="ARBA" id="ARBA00022892"/>
    </source>
</evidence>
<evidence type="ECO:0000256" key="7">
    <source>
        <dbReference type="ARBA" id="ARBA00022927"/>
    </source>
</evidence>
<keyword evidence="6 11" id="KW-0931">ER-Golgi transport</keyword>
<gene>
    <name evidence="15" type="ORF">HHUSO_G9426</name>
</gene>
<feature type="transmembrane region" description="Helical" evidence="11">
    <location>
        <begin position="47"/>
        <end position="64"/>
    </location>
</feature>
<evidence type="ECO:0000256" key="3">
    <source>
        <dbReference type="ARBA" id="ARBA00022448"/>
    </source>
</evidence>
<comment type="subcellular location">
    <subcellularLocation>
        <location evidence="1 11">Endoplasmic reticulum membrane</location>
        <topology evidence="1 11">Multi-pass membrane protein</topology>
    </subcellularLocation>
</comment>
<evidence type="ECO:0000256" key="11">
    <source>
        <dbReference type="RuleBase" id="RU367026"/>
    </source>
</evidence>
<dbReference type="Pfam" id="PF05529">
    <property type="entry name" value="Bap31"/>
    <property type="match status" value="1"/>
</dbReference>
<evidence type="ECO:0000256" key="12">
    <source>
        <dbReference type="SAM" id="Coils"/>
    </source>
</evidence>
<keyword evidence="5 11" id="KW-0256">Endoplasmic reticulum</keyword>
<comment type="function">
    <text evidence="11">May play a role in anterograde transport of membrane proteins from the endoplasmic reticulum to the Golgi.</text>
</comment>
<protein>
    <recommendedName>
        <fullName evidence="11">Endoplasmic reticulum transmembrane protein</fullName>
    </recommendedName>
</protein>
<evidence type="ECO:0000256" key="5">
    <source>
        <dbReference type="ARBA" id="ARBA00022824"/>
    </source>
</evidence>
<keyword evidence="16" id="KW-1185">Reference proteome</keyword>
<dbReference type="Pfam" id="PF18035">
    <property type="entry name" value="Bap31_Bap29_C"/>
    <property type="match status" value="1"/>
</dbReference>
<comment type="similarity">
    <text evidence="2 11">Belongs to the BCAP29/BCAP31 family.</text>
</comment>
<sequence length="242" mass="28035">MTLQWTVVATFLYIEIGVLLILCLPFISAQRWLKIFKFRIWGRVAPYWNKGFLTMIVVLIVLFLDAVREVRKYSGTDANKDAKLNPNMFDHLHMKLFRSQRNLYISGFSLFLWLTLRRVVTLITQLATAQGTSGALQTQAENTNAAAKKYMEENERLKSALKKGKGNEGENIVEDERNKLKEEIEKLKDELKKTFEALTKSKNEVEAVKKQSDGLAREYDRLLQEHEKIQNLAEAKNNKKDH</sequence>
<keyword evidence="8 11" id="KW-1133">Transmembrane helix</keyword>
<dbReference type="PANTHER" id="PTHR12701">
    <property type="entry name" value="BCR-ASSOCIATED PROTEIN, BAP"/>
    <property type="match status" value="1"/>
</dbReference>
<evidence type="ECO:0000256" key="1">
    <source>
        <dbReference type="ARBA" id="ARBA00004477"/>
    </source>
</evidence>
<feature type="domain" description="Bap31/Bap29 cytoplasmic coiled-coil" evidence="14">
    <location>
        <begin position="182"/>
        <end position="241"/>
    </location>
</feature>
<evidence type="ECO:0000256" key="2">
    <source>
        <dbReference type="ARBA" id="ARBA00007956"/>
    </source>
</evidence>
<dbReference type="InterPro" id="IPR008417">
    <property type="entry name" value="BAP29/BAP31"/>
</dbReference>
<organism evidence="15 16">
    <name type="scientific">Huso huso</name>
    <name type="common">Beluga</name>
    <name type="synonym">Acipenser huso</name>
    <dbReference type="NCBI Taxonomy" id="61971"/>
    <lineage>
        <taxon>Eukaryota</taxon>
        <taxon>Metazoa</taxon>
        <taxon>Chordata</taxon>
        <taxon>Craniata</taxon>
        <taxon>Vertebrata</taxon>
        <taxon>Euteleostomi</taxon>
        <taxon>Actinopterygii</taxon>
        <taxon>Chondrostei</taxon>
        <taxon>Acipenseriformes</taxon>
        <taxon>Acipenseridae</taxon>
        <taxon>Huso</taxon>
    </lineage>
</organism>
<evidence type="ECO:0000256" key="8">
    <source>
        <dbReference type="ARBA" id="ARBA00022989"/>
    </source>
</evidence>
<name>A0ABR0ZTD4_HUSHU</name>
<keyword evidence="10 11" id="KW-0472">Membrane</keyword>
<feature type="domain" description="BAP29/BAP31 transmembrane" evidence="13">
    <location>
        <begin position="1"/>
        <end position="132"/>
    </location>
</feature>
<reference evidence="15 16" key="1">
    <citation type="submission" date="2021-05" db="EMBL/GenBank/DDBJ databases">
        <authorList>
            <person name="Zahm M."/>
            <person name="Klopp C."/>
            <person name="Cabau C."/>
            <person name="Kuhl H."/>
            <person name="Suciu R."/>
            <person name="Ciorpac M."/>
            <person name="Holostenco D."/>
            <person name="Gessner J."/>
            <person name="Wuertz S."/>
            <person name="Hohne C."/>
            <person name="Stock M."/>
            <person name="Gislard M."/>
            <person name="Lluch J."/>
            <person name="Milhes M."/>
            <person name="Lampietro C."/>
            <person name="Lopez Roques C."/>
            <person name="Donnadieu C."/>
            <person name="Du K."/>
            <person name="Schartl M."/>
            <person name="Guiguen Y."/>
        </authorList>
    </citation>
    <scope>NUCLEOTIDE SEQUENCE [LARGE SCALE GENOMIC DNA]</scope>
    <source>
        <strain evidence="15">Hh-F2</strain>
        <tissue evidence="15">Blood</tissue>
    </source>
</reference>
<comment type="caution">
    <text evidence="11">Lacks conserved residue(s) required for the propagation of feature annotation.</text>
</comment>